<dbReference type="InterPro" id="IPR036942">
    <property type="entry name" value="Beta-barrel_TonB_sf"/>
</dbReference>
<evidence type="ECO:0000256" key="7">
    <source>
        <dbReference type="PROSITE-ProRule" id="PRU01360"/>
    </source>
</evidence>
<evidence type="ECO:0000256" key="2">
    <source>
        <dbReference type="ARBA" id="ARBA00022448"/>
    </source>
</evidence>
<dbReference type="Gene3D" id="2.170.130.10">
    <property type="entry name" value="TonB-dependent receptor, plug domain"/>
    <property type="match status" value="1"/>
</dbReference>
<reference evidence="9 10" key="1">
    <citation type="journal article" date="2009" name="Stand. Genomic Sci.">
        <title>Complete genome sequence of Pedobacter heparinus type strain (HIM 762-3).</title>
        <authorList>
            <person name="Han C."/>
            <person name="Spring S."/>
            <person name="Lapidus A."/>
            <person name="Del Rio T.G."/>
            <person name="Tice H."/>
            <person name="Copeland A."/>
            <person name="Cheng J.F."/>
            <person name="Lucas S."/>
            <person name="Chen F."/>
            <person name="Nolan M."/>
            <person name="Bruce D."/>
            <person name="Goodwin L."/>
            <person name="Pitluck S."/>
            <person name="Ivanova N."/>
            <person name="Mavromatis K."/>
            <person name="Mikhailova N."/>
            <person name="Pati A."/>
            <person name="Chen A."/>
            <person name="Palaniappan K."/>
            <person name="Land M."/>
            <person name="Hauser L."/>
            <person name="Chang Y.J."/>
            <person name="Jeffries C.C."/>
            <person name="Saunders E."/>
            <person name="Chertkov O."/>
            <person name="Brettin T."/>
            <person name="Goker M."/>
            <person name="Rohde M."/>
            <person name="Bristow J."/>
            <person name="Eisen J.A."/>
            <person name="Markowitz V."/>
            <person name="Hugenholtz P."/>
            <person name="Kyrpides N.C."/>
            <person name="Klenk H.P."/>
            <person name="Detter J.C."/>
        </authorList>
    </citation>
    <scope>NUCLEOTIDE SEQUENCE [LARGE SCALE GENOMIC DNA]</scope>
    <source>
        <strain evidence="10">ATCC 13125 / DSM 2366 / CIP 104194 / JCM 7457 / NBRC 12017 / NCIMB 9290 / NRRL B-14731 / HIM 762-3</strain>
    </source>
</reference>
<dbReference type="EMBL" id="CP001681">
    <property type="protein sequence ID" value="ACU03597.1"/>
    <property type="molecule type" value="Genomic_DNA"/>
</dbReference>
<evidence type="ECO:0000256" key="6">
    <source>
        <dbReference type="ARBA" id="ARBA00023237"/>
    </source>
</evidence>
<dbReference type="HOGENOM" id="CLU_004317_0_2_10"/>
<keyword evidence="9" id="KW-0675">Receptor</keyword>
<dbReference type="STRING" id="485917.Phep_1383"/>
<dbReference type="InterPro" id="IPR039426">
    <property type="entry name" value="TonB-dep_rcpt-like"/>
</dbReference>
<gene>
    <name evidence="9" type="ordered locus">Phep_1383</name>
</gene>
<comment type="subcellular location">
    <subcellularLocation>
        <location evidence="1 7">Cell outer membrane</location>
        <topology evidence="1 7">Multi-pass membrane protein</topology>
    </subcellularLocation>
</comment>
<dbReference type="Pfam" id="PF07715">
    <property type="entry name" value="Plug"/>
    <property type="match status" value="1"/>
</dbReference>
<dbReference type="SUPFAM" id="SSF56935">
    <property type="entry name" value="Porins"/>
    <property type="match status" value="1"/>
</dbReference>
<dbReference type="KEGG" id="phe:Phep_1383"/>
<dbReference type="PROSITE" id="PS52016">
    <property type="entry name" value="TONB_DEPENDENT_REC_3"/>
    <property type="match status" value="1"/>
</dbReference>
<keyword evidence="6 7" id="KW-0998">Cell outer membrane</keyword>
<keyword evidence="10" id="KW-1185">Reference proteome</keyword>
<keyword evidence="3 7" id="KW-1134">Transmembrane beta strand</keyword>
<organism evidence="9 10">
    <name type="scientific">Pedobacter heparinus (strain ATCC 13125 / DSM 2366 / CIP 104194 / JCM 7457 / NBRC 12017 / NCIMB 9290 / NRRL B-14731 / HIM 762-3)</name>
    <dbReference type="NCBI Taxonomy" id="485917"/>
    <lineage>
        <taxon>Bacteria</taxon>
        <taxon>Pseudomonadati</taxon>
        <taxon>Bacteroidota</taxon>
        <taxon>Sphingobacteriia</taxon>
        <taxon>Sphingobacteriales</taxon>
        <taxon>Sphingobacteriaceae</taxon>
        <taxon>Pedobacter</taxon>
    </lineage>
</organism>
<dbReference type="InterPro" id="IPR023996">
    <property type="entry name" value="TonB-dep_OMP_SusC/RagA"/>
</dbReference>
<evidence type="ECO:0000256" key="1">
    <source>
        <dbReference type="ARBA" id="ARBA00004571"/>
    </source>
</evidence>
<dbReference type="InterPro" id="IPR037066">
    <property type="entry name" value="Plug_dom_sf"/>
</dbReference>
<evidence type="ECO:0000313" key="9">
    <source>
        <dbReference type="EMBL" id="ACU03597.1"/>
    </source>
</evidence>
<evidence type="ECO:0000259" key="8">
    <source>
        <dbReference type="Pfam" id="PF07715"/>
    </source>
</evidence>
<keyword evidence="2 7" id="KW-0813">Transport</keyword>
<dbReference type="AlphaFoldDB" id="C6XT36"/>
<keyword evidence="5 7" id="KW-0472">Membrane</keyword>
<dbReference type="SUPFAM" id="SSF49464">
    <property type="entry name" value="Carboxypeptidase regulatory domain-like"/>
    <property type="match status" value="1"/>
</dbReference>
<dbReference type="Proteomes" id="UP000000852">
    <property type="component" value="Chromosome"/>
</dbReference>
<dbReference type="GO" id="GO:0009279">
    <property type="term" value="C:cell outer membrane"/>
    <property type="evidence" value="ECO:0007669"/>
    <property type="project" value="UniProtKB-SubCell"/>
</dbReference>
<comment type="similarity">
    <text evidence="7">Belongs to the TonB-dependent receptor family.</text>
</comment>
<dbReference type="FunFam" id="2.170.130.10:FF:000008">
    <property type="entry name" value="SusC/RagA family TonB-linked outer membrane protein"/>
    <property type="match status" value="1"/>
</dbReference>
<accession>C6XT36</accession>
<keyword evidence="4 7" id="KW-0812">Transmembrane</keyword>
<dbReference type="eggNOG" id="COG1629">
    <property type="taxonomic scope" value="Bacteria"/>
</dbReference>
<evidence type="ECO:0000313" key="10">
    <source>
        <dbReference type="Proteomes" id="UP000000852"/>
    </source>
</evidence>
<proteinExistence type="inferred from homology"/>
<dbReference type="InterPro" id="IPR008969">
    <property type="entry name" value="CarboxyPept-like_regulatory"/>
</dbReference>
<dbReference type="InterPro" id="IPR023997">
    <property type="entry name" value="TonB-dep_OMP_SusC/RagA_CS"/>
</dbReference>
<dbReference type="Pfam" id="PF13715">
    <property type="entry name" value="CarbopepD_reg_2"/>
    <property type="match status" value="1"/>
</dbReference>
<dbReference type="NCBIfam" id="TIGR04056">
    <property type="entry name" value="OMP_RagA_SusC"/>
    <property type="match status" value="1"/>
</dbReference>
<feature type="domain" description="TonB-dependent receptor plug" evidence="8">
    <location>
        <begin position="243"/>
        <end position="351"/>
    </location>
</feature>
<evidence type="ECO:0000256" key="4">
    <source>
        <dbReference type="ARBA" id="ARBA00022692"/>
    </source>
</evidence>
<protein>
    <submittedName>
        <fullName evidence="9">TonB-dependent receptor plug</fullName>
    </submittedName>
</protein>
<dbReference type="InterPro" id="IPR012910">
    <property type="entry name" value="Plug_dom"/>
</dbReference>
<dbReference type="Gene3D" id="2.40.170.20">
    <property type="entry name" value="TonB-dependent receptor, beta-barrel domain"/>
    <property type="match status" value="1"/>
</dbReference>
<dbReference type="NCBIfam" id="TIGR04057">
    <property type="entry name" value="SusC_RagA_signa"/>
    <property type="match status" value="1"/>
</dbReference>
<evidence type="ECO:0000256" key="5">
    <source>
        <dbReference type="ARBA" id="ARBA00023136"/>
    </source>
</evidence>
<name>C6XT36_PEDHD</name>
<sequence>MQLNFNIKELLCSKILPNKQPNNYLGLFRIPPDTKNLIMRLNIIVLFLTLSFLQISAKSYSQNINLTGQNIPLEKVFASIEQQSGYFFFYNYKELKDARPVTVGLKNVPLNEALKKILQGQPYTYAIAVSNKSIVVKKVSQPVNATLPVESVIIQGKVIDEKGLTLPGVSVKLKGTAIVAITDKDGKYSIRVPEAKGILIFSSVGYATFEVEIKDQKPIIVTMTEQASDLRQVVVIGYGAVKKSDLTGAVSVVKMKDIENVPVIRVDQMLQGRIAGAEIVSTTGEPGAGTSIRIRGTRSISATNEPLYVVDGVLDAINSLNDLNPSDIASIQVLKDASSTAIYGSRGSNGVIVITTKMGVNGKTSFIYHADYGRAQLPRFLDLMNAEEFANLQNDRFFFSLGVNQSKPLEEYPYKNPIGLGEGTNWTKVISRSAPYLNHTFSASGGDKSTSYYFSANYNNTQGIIINSGLKRYQARLNLDKTINKYVKSGLRLNYAYLDQNVNKADIGTSTLWYKSTVFLSPTIAAYKADGSLNDFNTQWYTGTLFDSPLANSLLQEKFQLRKTLSSSLFVEVSPVKSLKIRSSLSFYDFNRFDNTFYPSTLPTRMSKNSGAYAYKFSTEDNNILNENTISYNKVWNKHHLDALYGITFQSYWTSSFSASGDGYFIDDIGTNDLGAVPSKETLAVGSGLSRQKKVSNLARINYNYDGRYFLTVTARADASSNFASNHKWGYFPSAAFKWNILKEGFMKGVKHIDELGLRISAGISGNDAISRYQSLSQLNSSSGGYIFDGVTPVSYFPIRISNEGLTWEKTASYDIGLDLSVLKNRLSLTFDAYTSKTTDLLLTVQLPTQVGYVSRLTNIGQTSNKGAELTIESKNIVKKNFTWSTTLTFAHNSQMVDDIGGLDRIIAYANPFGAQYMMYGYEKGRPLNALWGMQYGGVWKSQAEIDQNKIDKKYASSAVNFYSPGRQRYIDQNNDGLLDNSDLIYLGDSDPKLYGGIQNTFNIHGFNLGIYLNYSIGGKIYNPTELFMGTGTYLTNQFKYMVNAWHPIRNPTSDYPRADSKDDIPNDRFLHDASFLRLKNVSLGYTFNLLKLTNNNIKSLSLTASGNNLYLLKYYNGYDPEVSTQSGGSTIRRMDNGAYPNSRTVTFSAEIKF</sequence>
<evidence type="ECO:0000256" key="3">
    <source>
        <dbReference type="ARBA" id="ARBA00022452"/>
    </source>
</evidence>
<dbReference type="Gene3D" id="2.60.40.1120">
    <property type="entry name" value="Carboxypeptidase-like, regulatory domain"/>
    <property type="match status" value="1"/>
</dbReference>